<dbReference type="PROSITE" id="PS51257">
    <property type="entry name" value="PROKAR_LIPOPROTEIN"/>
    <property type="match status" value="1"/>
</dbReference>
<name>A0A8E1URZ0_9BACT</name>
<dbReference type="Gene3D" id="3.90.70.10">
    <property type="entry name" value="Cysteine proteinases"/>
    <property type="match status" value="1"/>
</dbReference>
<dbReference type="SUPFAM" id="SSF54001">
    <property type="entry name" value="Cysteine proteinases"/>
    <property type="match status" value="1"/>
</dbReference>
<reference evidence="1 2" key="1">
    <citation type="submission" date="2015-06" db="EMBL/GenBank/DDBJ databases">
        <title>Prevotella sp. 109, sp. nov., a novel member of the family Prevotellaceae isolated from human faeces.</title>
        <authorList>
            <person name="Shkoporov A.N."/>
            <person name="Chaplin A.V."/>
            <person name="Kafarskaia L.I."/>
            <person name="Efimov B.A."/>
        </authorList>
    </citation>
    <scope>NUCLEOTIDE SEQUENCE [LARGE SCALE GENOMIC DNA]</scope>
    <source>
        <strain evidence="1 2">109</strain>
    </source>
</reference>
<sequence length="345" mass="39398">MNKIILLSAVLFMLLSCGRKSEDKEAFRVEVMNKITPVKDQGNSSLCWVYAMLATIESECLMKGDSVNLSAAYVARNLMRRQAERCYLTQGRSGFTTRGVSPRLIHMILDSGLMPYDSYRSECNFNVLCRKLDSLCRNAVGRRTGLDALMRSTDSMLDDVINPVPLHVWMLGAEYTPQQFARSVCRDDEYQALTSFTHMPFYEDVVLDVPDNRYGDKFYNVPIDTMMSRIESALRRGHSVCWEGDITEPGFSFERGVARLRDNRSMASQDERQRSFETFRTTDDHCMELIGIARDRKGDRYFICKNSWGTGNPYGGLMFMSEAYARLKTVAAVVPVDTADLRRIR</sequence>
<dbReference type="Proteomes" id="UP000036951">
    <property type="component" value="Unassembled WGS sequence"/>
</dbReference>
<gene>
    <name evidence="1" type="ORF">ACU52_02075</name>
</gene>
<protein>
    <submittedName>
        <fullName evidence="1">Cysteine protease</fullName>
    </submittedName>
</protein>
<proteinExistence type="predicted"/>
<dbReference type="GO" id="GO:0006508">
    <property type="term" value="P:proteolysis"/>
    <property type="evidence" value="ECO:0007669"/>
    <property type="project" value="UniProtKB-KW"/>
</dbReference>
<comment type="caution">
    <text evidence="1">The sequence shown here is derived from an EMBL/GenBank/DDBJ whole genome shotgun (WGS) entry which is preliminary data.</text>
</comment>
<accession>A0A8E1URZ0</accession>
<dbReference type="GO" id="GO:0008233">
    <property type="term" value="F:peptidase activity"/>
    <property type="evidence" value="ECO:0007669"/>
    <property type="project" value="UniProtKB-KW"/>
</dbReference>
<dbReference type="AlphaFoldDB" id="A0A8E1URZ0"/>
<dbReference type="RefSeq" id="WP_053397562.1">
    <property type="nucleotide sequence ID" value="NZ_LFQU01000002.1"/>
</dbReference>
<organism evidence="1 2">
    <name type="scientific">Xylanibacter rarus</name>
    <dbReference type="NCBI Taxonomy" id="1676614"/>
    <lineage>
        <taxon>Bacteria</taxon>
        <taxon>Pseudomonadati</taxon>
        <taxon>Bacteroidota</taxon>
        <taxon>Bacteroidia</taxon>
        <taxon>Bacteroidales</taxon>
        <taxon>Prevotellaceae</taxon>
        <taxon>Xylanibacter</taxon>
    </lineage>
</organism>
<keyword evidence="1" id="KW-0645">Protease</keyword>
<evidence type="ECO:0000313" key="1">
    <source>
        <dbReference type="EMBL" id="KOO69469.1"/>
    </source>
</evidence>
<keyword evidence="2" id="KW-1185">Reference proteome</keyword>
<dbReference type="EMBL" id="LFQU01000002">
    <property type="protein sequence ID" value="KOO69469.1"/>
    <property type="molecule type" value="Genomic_DNA"/>
</dbReference>
<evidence type="ECO:0000313" key="2">
    <source>
        <dbReference type="Proteomes" id="UP000036951"/>
    </source>
</evidence>
<dbReference type="OrthoDB" id="9814054at2"/>
<keyword evidence="1" id="KW-0378">Hydrolase</keyword>
<dbReference type="InterPro" id="IPR038765">
    <property type="entry name" value="Papain-like_cys_pep_sf"/>
</dbReference>